<gene>
    <name evidence="2" type="ORF">ACFO0D_17105</name>
</gene>
<dbReference type="Proteomes" id="UP001595952">
    <property type="component" value="Unassembled WGS sequence"/>
</dbReference>
<keyword evidence="2" id="KW-0255">Endonuclease</keyword>
<feature type="domain" description="HNH" evidence="1">
    <location>
        <begin position="172"/>
        <end position="224"/>
    </location>
</feature>
<name>A0ABV9ICJ8_9DEIO</name>
<evidence type="ECO:0000313" key="2">
    <source>
        <dbReference type="EMBL" id="MFC4640049.1"/>
    </source>
</evidence>
<dbReference type="RefSeq" id="WP_380063039.1">
    <property type="nucleotide sequence ID" value="NZ_JBHSEI010000012.1"/>
</dbReference>
<dbReference type="InterPro" id="IPR002711">
    <property type="entry name" value="HNH"/>
</dbReference>
<dbReference type="Pfam" id="PF01844">
    <property type="entry name" value="HNH"/>
    <property type="match status" value="1"/>
</dbReference>
<dbReference type="EMBL" id="JBHSEI010000012">
    <property type="protein sequence ID" value="MFC4640049.1"/>
    <property type="molecule type" value="Genomic_DNA"/>
</dbReference>
<dbReference type="CDD" id="cd00085">
    <property type="entry name" value="HNHc"/>
    <property type="match status" value="1"/>
</dbReference>
<evidence type="ECO:0000259" key="1">
    <source>
        <dbReference type="Pfam" id="PF01844"/>
    </source>
</evidence>
<proteinExistence type="predicted"/>
<keyword evidence="3" id="KW-1185">Reference proteome</keyword>
<evidence type="ECO:0000313" key="3">
    <source>
        <dbReference type="Proteomes" id="UP001595952"/>
    </source>
</evidence>
<protein>
    <submittedName>
        <fullName evidence="2">HNH endonuclease</fullName>
    </submittedName>
</protein>
<dbReference type="InterPro" id="IPR003615">
    <property type="entry name" value="HNH_nuc"/>
</dbReference>
<keyword evidence="2" id="KW-0540">Nuclease</keyword>
<dbReference type="GO" id="GO:0004519">
    <property type="term" value="F:endonuclease activity"/>
    <property type="evidence" value="ECO:0007669"/>
    <property type="project" value="UniProtKB-KW"/>
</dbReference>
<sequence length="246" mass="27614">MTRVLIHRYDNEPDILAVETRLYSDVYKRAPDDDFQLVAVVPTLKARTTVAMVAEAAGPQSAPSAGPAWPGRPDEYMVRVPLRNVRRTTLNHVRNAVMAAGETWAAQWTVRIFELDEQLLFGLPPEREPARPDEVSEKETYPEGAVRRVLVNAYERSATARRRCIEHYGATCFICGLDFEKAYGSVAAGFIHVHHLKPLSEIGAAYTLHAVKDLRPVCPNCHAVLHMRRPAFSIEDVREMRQQAAG</sequence>
<comment type="caution">
    <text evidence="2">The sequence shown here is derived from an EMBL/GenBank/DDBJ whole genome shotgun (WGS) entry which is preliminary data.</text>
</comment>
<accession>A0ABV9ICJ8</accession>
<organism evidence="2 3">
    <name type="scientific">Deinococcus hohokamensis</name>
    <dbReference type="NCBI Taxonomy" id="309883"/>
    <lineage>
        <taxon>Bacteria</taxon>
        <taxon>Thermotogati</taxon>
        <taxon>Deinococcota</taxon>
        <taxon>Deinococci</taxon>
        <taxon>Deinococcales</taxon>
        <taxon>Deinococcaceae</taxon>
        <taxon>Deinococcus</taxon>
    </lineage>
</organism>
<keyword evidence="2" id="KW-0378">Hydrolase</keyword>
<reference evidence="3" key="1">
    <citation type="journal article" date="2019" name="Int. J. Syst. Evol. Microbiol.">
        <title>The Global Catalogue of Microorganisms (GCM) 10K type strain sequencing project: providing services to taxonomists for standard genome sequencing and annotation.</title>
        <authorList>
            <consortium name="The Broad Institute Genomics Platform"/>
            <consortium name="The Broad Institute Genome Sequencing Center for Infectious Disease"/>
            <person name="Wu L."/>
            <person name="Ma J."/>
        </authorList>
    </citation>
    <scope>NUCLEOTIDE SEQUENCE [LARGE SCALE GENOMIC DNA]</scope>
    <source>
        <strain evidence="3">CCUG 55995</strain>
    </source>
</reference>
<dbReference type="Gene3D" id="1.10.30.50">
    <property type="match status" value="1"/>
</dbReference>